<accession>A0A5N6JYP5</accession>
<proteinExistence type="predicted"/>
<keyword evidence="2" id="KW-0812">Transmembrane</keyword>
<evidence type="ECO:0000256" key="2">
    <source>
        <dbReference type="SAM" id="Phobius"/>
    </source>
</evidence>
<comment type="caution">
    <text evidence="3">The sequence shown here is derived from an EMBL/GenBank/DDBJ whole genome shotgun (WGS) entry which is preliminary data.</text>
</comment>
<dbReference type="Proteomes" id="UP000326757">
    <property type="component" value="Unassembled WGS sequence"/>
</dbReference>
<feature type="transmembrane region" description="Helical" evidence="2">
    <location>
        <begin position="52"/>
        <end position="80"/>
    </location>
</feature>
<evidence type="ECO:0000256" key="1">
    <source>
        <dbReference type="SAM" id="MobiDB-lite"/>
    </source>
</evidence>
<dbReference type="AlphaFoldDB" id="A0A5N6JYP5"/>
<dbReference type="EMBL" id="VIGI01000011">
    <property type="protein sequence ID" value="KAB8294261.1"/>
    <property type="molecule type" value="Genomic_DNA"/>
</dbReference>
<evidence type="ECO:0000313" key="3">
    <source>
        <dbReference type="EMBL" id="KAB8294261.1"/>
    </source>
</evidence>
<dbReference type="OrthoDB" id="3647at2759"/>
<protein>
    <submittedName>
        <fullName evidence="3">Uncharacterized protein</fullName>
    </submittedName>
</protein>
<organism evidence="3 4">
    <name type="scientific">Monilinia laxa</name>
    <name type="common">Brown rot fungus</name>
    <name type="synonym">Sclerotinia laxa</name>
    <dbReference type="NCBI Taxonomy" id="61186"/>
    <lineage>
        <taxon>Eukaryota</taxon>
        <taxon>Fungi</taxon>
        <taxon>Dikarya</taxon>
        <taxon>Ascomycota</taxon>
        <taxon>Pezizomycotina</taxon>
        <taxon>Leotiomycetes</taxon>
        <taxon>Helotiales</taxon>
        <taxon>Sclerotiniaceae</taxon>
        <taxon>Monilinia</taxon>
    </lineage>
</organism>
<reference evidence="3 4" key="1">
    <citation type="submission" date="2019-06" db="EMBL/GenBank/DDBJ databases">
        <title>Genome Sequence of the Brown Rot Fungal Pathogen Monilinia laxa.</title>
        <authorList>
            <person name="De Miccolis Angelini R.M."/>
            <person name="Landi L."/>
            <person name="Abate D."/>
            <person name="Pollastro S."/>
            <person name="Romanazzi G."/>
            <person name="Faretra F."/>
        </authorList>
    </citation>
    <scope>NUCLEOTIDE SEQUENCE [LARGE SCALE GENOMIC DNA]</scope>
    <source>
        <strain evidence="3 4">Mlax316</strain>
    </source>
</reference>
<keyword evidence="2" id="KW-0472">Membrane</keyword>
<gene>
    <name evidence="3" type="ORF">EYC80_009688</name>
</gene>
<feature type="compositionally biased region" description="Acidic residues" evidence="1">
    <location>
        <begin position="161"/>
        <end position="174"/>
    </location>
</feature>
<sequence length="174" mass="19007">MGLPYSKQIHTAFSQSQIMMARLQTEVTPLVAAGYPLIASTFAVLKTTRNIAILLACVQVYTAVMLTAHLVVLGMLLVAVDPDLEEERRRFISPVLRGVVEFGVRWGGWLGWGVKVLVVGVVAGAGVAVWWGIVVAEREEKERILEEEGDGDGVGQGDEERKDDDDDETAIVEE</sequence>
<feature type="transmembrane region" description="Helical" evidence="2">
    <location>
        <begin position="109"/>
        <end position="133"/>
    </location>
</feature>
<evidence type="ECO:0000313" key="4">
    <source>
        <dbReference type="Proteomes" id="UP000326757"/>
    </source>
</evidence>
<keyword evidence="2" id="KW-1133">Transmembrane helix</keyword>
<keyword evidence="4" id="KW-1185">Reference proteome</keyword>
<name>A0A5N6JYP5_MONLA</name>
<feature type="region of interest" description="Disordered" evidence="1">
    <location>
        <begin position="144"/>
        <end position="174"/>
    </location>
</feature>